<dbReference type="InterPro" id="IPR001810">
    <property type="entry name" value="F-box_dom"/>
</dbReference>
<evidence type="ECO:0000256" key="2">
    <source>
        <dbReference type="ARBA" id="ARBA00022737"/>
    </source>
</evidence>
<dbReference type="CDD" id="cd00200">
    <property type="entry name" value="WD40"/>
    <property type="match status" value="1"/>
</dbReference>
<dbReference type="InterPro" id="IPR015943">
    <property type="entry name" value="WD40/YVTN_repeat-like_dom_sf"/>
</dbReference>
<keyword evidence="6" id="KW-0132">Cell division</keyword>
<comment type="caution">
    <text evidence="6">The sequence shown here is derived from an EMBL/GenBank/DDBJ whole genome shotgun (WGS) entry which is preliminary data.</text>
</comment>
<feature type="region of interest" description="Disordered" evidence="4">
    <location>
        <begin position="174"/>
        <end position="211"/>
    </location>
</feature>
<dbReference type="InterPro" id="IPR019775">
    <property type="entry name" value="WD40_repeat_CS"/>
</dbReference>
<dbReference type="InterPro" id="IPR001680">
    <property type="entry name" value="WD40_rpt"/>
</dbReference>
<dbReference type="InterPro" id="IPR036322">
    <property type="entry name" value="WD40_repeat_dom_sf"/>
</dbReference>
<dbReference type="PANTHER" id="PTHR19848:SF8">
    <property type="entry name" value="F-BOX AND WD REPEAT DOMAIN CONTAINING 7"/>
    <property type="match status" value="1"/>
</dbReference>
<dbReference type="GO" id="GO:0051301">
    <property type="term" value="P:cell division"/>
    <property type="evidence" value="ECO:0007669"/>
    <property type="project" value="UniProtKB-KW"/>
</dbReference>
<feature type="compositionally biased region" description="Polar residues" evidence="4">
    <location>
        <begin position="582"/>
        <end position="596"/>
    </location>
</feature>
<dbReference type="EMBL" id="LSSN01005834">
    <property type="protein sequence ID" value="OMJ08295.1"/>
    <property type="molecule type" value="Genomic_DNA"/>
</dbReference>
<evidence type="ECO:0000256" key="4">
    <source>
        <dbReference type="SAM" id="MobiDB-lite"/>
    </source>
</evidence>
<dbReference type="STRING" id="133412.A0A1R1X0Y5"/>
<dbReference type="PRINTS" id="PR00320">
    <property type="entry name" value="GPROTEINBRPT"/>
</dbReference>
<evidence type="ECO:0000313" key="7">
    <source>
        <dbReference type="Proteomes" id="UP000187283"/>
    </source>
</evidence>
<feature type="region of interest" description="Disordered" evidence="4">
    <location>
        <begin position="318"/>
        <end position="365"/>
    </location>
</feature>
<dbReference type="Gene3D" id="2.130.10.10">
    <property type="entry name" value="YVTN repeat-like/Quinoprotein amine dehydrogenase"/>
    <property type="match status" value="2"/>
</dbReference>
<feature type="repeat" description="WD" evidence="3">
    <location>
        <begin position="718"/>
        <end position="741"/>
    </location>
</feature>
<dbReference type="PANTHER" id="PTHR19848">
    <property type="entry name" value="WD40 REPEAT PROTEIN"/>
    <property type="match status" value="1"/>
</dbReference>
<proteinExistence type="predicted"/>
<feature type="compositionally biased region" description="Polar residues" evidence="4">
    <location>
        <begin position="260"/>
        <end position="269"/>
    </location>
</feature>
<protein>
    <submittedName>
        <fullName evidence="6">Cell division control protein 4</fullName>
    </submittedName>
</protein>
<feature type="repeat" description="WD" evidence="3">
    <location>
        <begin position="918"/>
        <end position="957"/>
    </location>
</feature>
<dbReference type="AlphaFoldDB" id="A0A1R1X0Y5"/>
<feature type="compositionally biased region" description="Basic and acidic residues" evidence="4">
    <location>
        <begin position="196"/>
        <end position="209"/>
    </location>
</feature>
<evidence type="ECO:0000259" key="5">
    <source>
        <dbReference type="PROSITE" id="PS50181"/>
    </source>
</evidence>
<feature type="repeat" description="WD" evidence="3">
    <location>
        <begin position="1099"/>
        <end position="1137"/>
    </location>
</feature>
<dbReference type="SUPFAM" id="SSF50978">
    <property type="entry name" value="WD40 repeat-like"/>
    <property type="match status" value="1"/>
</dbReference>
<dbReference type="Pfam" id="PF00646">
    <property type="entry name" value="F-box"/>
    <property type="match status" value="1"/>
</dbReference>
<dbReference type="Gene3D" id="1.20.1280.50">
    <property type="match status" value="1"/>
</dbReference>
<dbReference type="Proteomes" id="UP000187283">
    <property type="component" value="Unassembled WGS sequence"/>
</dbReference>
<dbReference type="SMART" id="SM00320">
    <property type="entry name" value="WD40"/>
    <property type="match status" value="7"/>
</dbReference>
<dbReference type="PROSITE" id="PS50181">
    <property type="entry name" value="FBOX"/>
    <property type="match status" value="1"/>
</dbReference>
<dbReference type="PROSITE" id="PS50082">
    <property type="entry name" value="WD_REPEATS_2"/>
    <property type="match status" value="5"/>
</dbReference>
<gene>
    <name evidence="6" type="ORF">AYI70_g11634</name>
</gene>
<feature type="region of interest" description="Disordered" evidence="4">
    <location>
        <begin position="249"/>
        <end position="269"/>
    </location>
</feature>
<organism evidence="6 7">
    <name type="scientific">Smittium culicis</name>
    <dbReference type="NCBI Taxonomy" id="133412"/>
    <lineage>
        <taxon>Eukaryota</taxon>
        <taxon>Fungi</taxon>
        <taxon>Fungi incertae sedis</taxon>
        <taxon>Zoopagomycota</taxon>
        <taxon>Kickxellomycotina</taxon>
        <taxon>Harpellomycetes</taxon>
        <taxon>Harpellales</taxon>
        <taxon>Legeriomycetaceae</taxon>
        <taxon>Smittium</taxon>
    </lineage>
</organism>
<feature type="repeat" description="WD" evidence="3">
    <location>
        <begin position="1076"/>
        <end position="1098"/>
    </location>
</feature>
<dbReference type="PROSITE" id="PS50294">
    <property type="entry name" value="WD_REPEATS_REGION"/>
    <property type="match status" value="2"/>
</dbReference>
<dbReference type="OrthoDB" id="190105at2759"/>
<dbReference type="PROSITE" id="PS00678">
    <property type="entry name" value="WD_REPEATS_1"/>
    <property type="match status" value="3"/>
</dbReference>
<evidence type="ECO:0000256" key="3">
    <source>
        <dbReference type="PROSITE-ProRule" id="PRU00221"/>
    </source>
</evidence>
<feature type="compositionally biased region" description="Polar residues" evidence="4">
    <location>
        <begin position="174"/>
        <end position="195"/>
    </location>
</feature>
<reference evidence="6 7" key="1">
    <citation type="submission" date="2017-01" db="EMBL/GenBank/DDBJ databases">
        <authorList>
            <person name="Mah S.A."/>
            <person name="Swanson W.J."/>
            <person name="Moy G.W."/>
            <person name="Vacquier V.D."/>
        </authorList>
    </citation>
    <scope>NUCLEOTIDE SEQUENCE [LARGE SCALE GENOMIC DNA]</scope>
    <source>
        <strain evidence="6 7">GSMNP</strain>
    </source>
</reference>
<keyword evidence="2" id="KW-0677">Repeat</keyword>
<keyword evidence="1 3" id="KW-0853">WD repeat</keyword>
<evidence type="ECO:0000256" key="1">
    <source>
        <dbReference type="ARBA" id="ARBA00022574"/>
    </source>
</evidence>
<dbReference type="SUPFAM" id="SSF81383">
    <property type="entry name" value="F-box domain"/>
    <property type="match status" value="1"/>
</dbReference>
<keyword evidence="7" id="KW-1185">Reference proteome</keyword>
<accession>A0A1R1X0Y5</accession>
<dbReference type="InterPro" id="IPR020472">
    <property type="entry name" value="WD40_PAC1"/>
</dbReference>
<feature type="domain" description="F-box" evidence="5">
    <location>
        <begin position="429"/>
        <end position="478"/>
    </location>
</feature>
<dbReference type="InterPro" id="IPR036047">
    <property type="entry name" value="F-box-like_dom_sf"/>
</dbReference>
<name>A0A1R1X0Y5_9FUNG</name>
<evidence type="ECO:0000313" key="6">
    <source>
        <dbReference type="EMBL" id="OMJ08295.1"/>
    </source>
</evidence>
<sequence length="1173" mass="130857">MENSSNLHNNNYELSLDSNNDLNLTIQTTKTTTTVVSTRLNFPPLPLFKNPPTCSLPNQTSNPYSTQFPLSSLQQDSFFPENLIDLEDWLKTDPSSRNFPLNNSSSDVYSADLLRTLSNLSISQPEKKTQTKLSSFYPLSKNKLKADSRNNSSILDKRSLDAHKDSIEYNQLGNSFSKLPQNAYPTGTHHSSKPSDSIENKLNKGDLDNSRTTSKLDCVSDSYCNKHYHIFAKSDTNLLLNRNRIQPLSPLRTEKPTPVISENFSPARNTSNKSLNSYSIKPEISTPLKNKSSYSIIDQEISNSSIIIDQPPNINYQKSLSSNIDSPPQNPKNQSILNENSNLPTNFNNVPDNYPKNSIKSQSSNTKTAKIKLNKDDPILNIYKIPSIVETYLSLPENFQMLLISQLLANSKKSTLQYTKNKIEPALKRDILSDLPLELVNKITNFMDLPSLVTLSKVNLNYQRLFDGQSGTDSWNSLLIKYRYKRLVSSKNFLRSKLTYPVSNTYNSTPTASSSKKTILHDLNTSLNSLSLLESDNYNKVLFSNAYLLEQRWRYGYIPDPFLPINNADLRNHYNNFGGAIKSNNRGNYPTTSPENSPHHHSQLTQNSSLLGNFGTNVVTCLAISGNLLVGGFENSTIVVFDLSNDQLKFELNGHEGGVWALSFISNKSHEPVIGMENLDSGKFCGNNKHTTINSGEYLQTFVRDEADLYEKSNEPAFLVSGSTDRTVRVWDLSVGKCLAVYYGHSSTIRCIGFSWPNLRVTPNYTYGRKRLQVDYSYAAKPYIVTGSRDCSLIAWRLPTAVLNRLKKTANCRNNRLGVPFRPDQSSNNSDSVDTSMCISSKQNISPILNGSRNLDLRGVSANHNSEEYLDGTYETISTEELAENNFYDVNGMDYDDSNDMSDSEDEPSVSSYLKHTFIGHTQSVRTVATIGNLIVSGSYDKNLRVWDVVTCRCVHELIGHTEKVYSVVIDAANNFVISSSLNGEIRVWDLLQGSMISVLSGHRSLVGLLSINSFEIVVNSALEHSQLSSMSNYGFSGTGACGHGQNGGFASSACQNNKDHLYGCYGINRAYKTTLISAGADSQIRIWNLHSFELEAVLVGHSGPVTCIANNEFFLVSSGDSCIKLWDLRSFKFVRNLREGLVGCWQVAIKDDLVVAAIRKADGVFFEVFRFA</sequence>
<feature type="repeat" description="WD" evidence="3">
    <location>
        <begin position="958"/>
        <end position="999"/>
    </location>
</feature>
<dbReference type="Pfam" id="PF00400">
    <property type="entry name" value="WD40"/>
    <property type="match status" value="4"/>
</dbReference>
<feature type="region of interest" description="Disordered" evidence="4">
    <location>
        <begin position="581"/>
        <end position="606"/>
    </location>
</feature>
<keyword evidence="6" id="KW-0131">Cell cycle</keyword>